<dbReference type="AlphaFoldDB" id="W1WB99"/>
<reference evidence="1" key="1">
    <citation type="submission" date="2013-12" db="EMBL/GenBank/DDBJ databases">
        <title>A Varibaculum cambriense genome reconstructed from a premature infant gut community with otherwise low bacterial novelty that shifts toward anaerobic metabolism during the third week of life.</title>
        <authorList>
            <person name="Brown C.T."/>
            <person name="Sharon I."/>
            <person name="Thomas B.C."/>
            <person name="Castelle C.J."/>
            <person name="Morowitz M.J."/>
            <person name="Banfield J.F."/>
        </authorList>
    </citation>
    <scope>NUCLEOTIDE SEQUENCE</scope>
</reference>
<dbReference type="EMBL" id="AZMM01019070">
    <property type="protein sequence ID" value="ETJ15428.1"/>
    <property type="molecule type" value="Genomic_DNA"/>
</dbReference>
<proteinExistence type="predicted"/>
<feature type="non-terminal residue" evidence="1">
    <location>
        <position position="1"/>
    </location>
</feature>
<gene>
    <name evidence="1" type="ORF">Q604_UNBc4C00289G0002</name>
</gene>
<organism evidence="1">
    <name type="scientific">human gut metagenome</name>
    <dbReference type="NCBI Taxonomy" id="408170"/>
    <lineage>
        <taxon>unclassified sequences</taxon>
        <taxon>metagenomes</taxon>
        <taxon>organismal metagenomes</taxon>
    </lineage>
</organism>
<accession>W1WB99</accession>
<sequence>HNVDLINEIRSELDKLPDGKNILMYGGPWI</sequence>
<name>W1WB99_9ZZZZ</name>
<protein>
    <submittedName>
        <fullName evidence="1">Uncharacterized protein</fullName>
    </submittedName>
</protein>
<evidence type="ECO:0000313" key="1">
    <source>
        <dbReference type="EMBL" id="ETJ15428.1"/>
    </source>
</evidence>
<comment type="caution">
    <text evidence="1">The sequence shown here is derived from an EMBL/GenBank/DDBJ whole genome shotgun (WGS) entry which is preliminary data.</text>
</comment>